<comment type="caution">
    <text evidence="5">The sequence shown here is derived from an EMBL/GenBank/DDBJ whole genome shotgun (WGS) entry which is preliminary data.</text>
</comment>
<dbReference type="InterPro" id="IPR009057">
    <property type="entry name" value="Homeodomain-like_sf"/>
</dbReference>
<dbReference type="PRINTS" id="PR00032">
    <property type="entry name" value="HTHARAC"/>
</dbReference>
<organism evidence="5 6">
    <name type="scientific">Hallella mizrahii</name>
    <dbReference type="NCBI Taxonomy" id="2606637"/>
    <lineage>
        <taxon>Bacteria</taxon>
        <taxon>Pseudomonadati</taxon>
        <taxon>Bacteroidota</taxon>
        <taxon>Bacteroidia</taxon>
        <taxon>Bacteroidales</taxon>
        <taxon>Prevotellaceae</taxon>
        <taxon>Hallella</taxon>
    </lineage>
</organism>
<dbReference type="RefSeq" id="WP_154533909.1">
    <property type="nucleotide sequence ID" value="NZ_VUNG01000012.1"/>
</dbReference>
<dbReference type="PROSITE" id="PS00041">
    <property type="entry name" value="HTH_ARAC_FAMILY_1"/>
    <property type="match status" value="1"/>
</dbReference>
<dbReference type="GO" id="GO:0043565">
    <property type="term" value="F:sequence-specific DNA binding"/>
    <property type="evidence" value="ECO:0007669"/>
    <property type="project" value="InterPro"/>
</dbReference>
<feature type="domain" description="HTH araC/xylS-type" evidence="4">
    <location>
        <begin position="187"/>
        <end position="285"/>
    </location>
</feature>
<dbReference type="GO" id="GO:0003700">
    <property type="term" value="F:DNA-binding transcription factor activity"/>
    <property type="evidence" value="ECO:0007669"/>
    <property type="project" value="InterPro"/>
</dbReference>
<dbReference type="Gene3D" id="1.10.10.60">
    <property type="entry name" value="Homeodomain-like"/>
    <property type="match status" value="2"/>
</dbReference>
<dbReference type="SMART" id="SM00342">
    <property type="entry name" value="HTH_ARAC"/>
    <property type="match status" value="1"/>
</dbReference>
<reference evidence="5 6" key="1">
    <citation type="submission" date="2019-08" db="EMBL/GenBank/DDBJ databases">
        <title>In-depth cultivation of the pig gut microbiome towards novel bacterial diversity and tailored functional studies.</title>
        <authorList>
            <person name="Wylensek D."/>
            <person name="Hitch T.C.A."/>
            <person name="Clavel T."/>
        </authorList>
    </citation>
    <scope>NUCLEOTIDE SEQUENCE [LARGE SCALE GENOMIC DNA]</scope>
    <source>
        <strain evidence="5 6">LKV-178-WT-2A</strain>
    </source>
</reference>
<dbReference type="Proteomes" id="UP000438914">
    <property type="component" value="Unassembled WGS sequence"/>
</dbReference>
<evidence type="ECO:0000256" key="1">
    <source>
        <dbReference type="ARBA" id="ARBA00023015"/>
    </source>
</evidence>
<evidence type="ECO:0000256" key="2">
    <source>
        <dbReference type="ARBA" id="ARBA00023125"/>
    </source>
</evidence>
<dbReference type="PROSITE" id="PS01124">
    <property type="entry name" value="HTH_ARAC_FAMILY_2"/>
    <property type="match status" value="1"/>
</dbReference>
<proteinExistence type="predicted"/>
<dbReference type="SUPFAM" id="SSF46689">
    <property type="entry name" value="Homeodomain-like"/>
    <property type="match status" value="2"/>
</dbReference>
<keyword evidence="1" id="KW-0805">Transcription regulation</keyword>
<dbReference type="Pfam" id="PF12833">
    <property type="entry name" value="HTH_18"/>
    <property type="match status" value="1"/>
</dbReference>
<protein>
    <submittedName>
        <fullName evidence="5">Helix-turn-helix transcriptional regulator</fullName>
    </submittedName>
</protein>
<gene>
    <name evidence="5" type="ORF">FYJ73_06525</name>
</gene>
<evidence type="ECO:0000313" key="6">
    <source>
        <dbReference type="Proteomes" id="UP000438914"/>
    </source>
</evidence>
<keyword evidence="2" id="KW-0238">DNA-binding</keyword>
<evidence type="ECO:0000256" key="3">
    <source>
        <dbReference type="ARBA" id="ARBA00023163"/>
    </source>
</evidence>
<dbReference type="AlphaFoldDB" id="A0A7K0KEQ8"/>
<dbReference type="InterPro" id="IPR018062">
    <property type="entry name" value="HTH_AraC-typ_CS"/>
</dbReference>
<dbReference type="PANTHER" id="PTHR43280:SF27">
    <property type="entry name" value="TRANSCRIPTIONAL REGULATOR MTLR"/>
    <property type="match status" value="1"/>
</dbReference>
<dbReference type="InterPro" id="IPR018060">
    <property type="entry name" value="HTH_AraC"/>
</dbReference>
<name>A0A7K0KEQ8_9BACT</name>
<sequence>MNSHVLHEITPLMDKDILYIVERHKKEFTYPIHCHEVCELNFVENAKGVRRIVGDSSEVIGDYDLVLISSNELEHVWEQGDCHSDDIREITIQFDLGNLNDGLLAKTPFDNIRKMLIEAQKGIAFPISTIIKIYEKLENLGHQGDKFKATIQFLEILNTLANSEGMRTLATTSYAKVDIEDDSRRILKVKNYIAENYMNELMLEDLSGIANMSKSSFSRFFKQHTGRTLSDYIIDIRMGNATRMLIDTNESVGEICFKCGYNNMSNFNRIFKRKKGCTPSEFREQYKKVRIII</sequence>
<keyword evidence="6" id="KW-1185">Reference proteome</keyword>
<dbReference type="PANTHER" id="PTHR43280">
    <property type="entry name" value="ARAC-FAMILY TRANSCRIPTIONAL REGULATOR"/>
    <property type="match status" value="1"/>
</dbReference>
<evidence type="ECO:0000259" key="4">
    <source>
        <dbReference type="PROSITE" id="PS01124"/>
    </source>
</evidence>
<dbReference type="InterPro" id="IPR020449">
    <property type="entry name" value="Tscrpt_reg_AraC-type_HTH"/>
</dbReference>
<keyword evidence="3" id="KW-0804">Transcription</keyword>
<accession>A0A7K0KEQ8</accession>
<dbReference type="EMBL" id="VUNG01000012">
    <property type="protein sequence ID" value="MST84324.1"/>
    <property type="molecule type" value="Genomic_DNA"/>
</dbReference>
<evidence type="ECO:0000313" key="5">
    <source>
        <dbReference type="EMBL" id="MST84324.1"/>
    </source>
</evidence>